<organism evidence="2 3">
    <name type="scientific">Cyclocybe aegerita</name>
    <name type="common">Black poplar mushroom</name>
    <name type="synonym">Agrocybe aegerita</name>
    <dbReference type="NCBI Taxonomy" id="1973307"/>
    <lineage>
        <taxon>Eukaryota</taxon>
        <taxon>Fungi</taxon>
        <taxon>Dikarya</taxon>
        <taxon>Basidiomycota</taxon>
        <taxon>Agaricomycotina</taxon>
        <taxon>Agaricomycetes</taxon>
        <taxon>Agaricomycetidae</taxon>
        <taxon>Agaricales</taxon>
        <taxon>Agaricineae</taxon>
        <taxon>Bolbitiaceae</taxon>
        <taxon>Cyclocybe</taxon>
    </lineage>
</organism>
<gene>
    <name evidence="2" type="ORF">AAE3_LOCUS11878</name>
</gene>
<evidence type="ECO:0000256" key="1">
    <source>
        <dbReference type="SAM" id="MobiDB-lite"/>
    </source>
</evidence>
<comment type="caution">
    <text evidence="2">The sequence shown here is derived from an EMBL/GenBank/DDBJ whole genome shotgun (WGS) entry which is preliminary data.</text>
</comment>
<feature type="compositionally biased region" description="Basic and acidic residues" evidence="1">
    <location>
        <begin position="140"/>
        <end position="153"/>
    </location>
</feature>
<protein>
    <submittedName>
        <fullName evidence="2">Uncharacterized protein</fullName>
    </submittedName>
</protein>
<dbReference type="Proteomes" id="UP000467700">
    <property type="component" value="Unassembled WGS sequence"/>
</dbReference>
<evidence type="ECO:0000313" key="2">
    <source>
        <dbReference type="EMBL" id="CAA7269544.1"/>
    </source>
</evidence>
<keyword evidence="3" id="KW-1185">Reference proteome</keyword>
<feature type="compositionally biased region" description="Polar residues" evidence="1">
    <location>
        <begin position="53"/>
        <end position="62"/>
    </location>
</feature>
<dbReference type="EMBL" id="CACVBS010000079">
    <property type="protein sequence ID" value="CAA7269544.1"/>
    <property type="molecule type" value="Genomic_DNA"/>
</dbReference>
<proteinExistence type="predicted"/>
<evidence type="ECO:0000313" key="3">
    <source>
        <dbReference type="Proteomes" id="UP000467700"/>
    </source>
</evidence>
<dbReference type="AlphaFoldDB" id="A0A8S0W026"/>
<accession>A0A8S0W026</accession>
<dbReference type="OrthoDB" id="10413850at2759"/>
<reference evidence="2 3" key="1">
    <citation type="submission" date="2020-01" db="EMBL/GenBank/DDBJ databases">
        <authorList>
            <person name="Gupta K D."/>
        </authorList>
    </citation>
    <scope>NUCLEOTIDE SEQUENCE [LARGE SCALE GENOMIC DNA]</scope>
</reference>
<feature type="region of interest" description="Disordered" evidence="1">
    <location>
        <begin position="1"/>
        <end position="65"/>
    </location>
</feature>
<name>A0A8S0W026_CYCAE</name>
<feature type="compositionally biased region" description="Polar residues" evidence="1">
    <location>
        <begin position="9"/>
        <end position="30"/>
    </location>
</feature>
<sequence>MAQLLEDPLSQTATSTQPNKSYSASTNTLNEKAVGDSRPSTPDNRSYAEKQTQHNASATGSSREPLMRLANTTIILCAPDGMRTRYVNDNTVICDLGPQGSIDLKAIMSASATASDIFEAVDSPEGLTIHPLAEGTNTHSSREDQDPKSRRDSSTATFVMGSVGQGKEDEDTSDDELVEEYISPGGRFKVKVLASRSCQPDSQEILYQDNDSTEHLFLKLCIFLAICAVFCTALGI</sequence>
<feature type="region of interest" description="Disordered" evidence="1">
    <location>
        <begin position="128"/>
        <end position="174"/>
    </location>
</feature>